<organism evidence="2 3">
    <name type="scientific">Salmonella phage Lumpael</name>
    <dbReference type="NCBI Taxonomy" id="2488859"/>
    <lineage>
        <taxon>Viruses</taxon>
        <taxon>Duplodnaviria</taxon>
        <taxon>Heunggongvirae</taxon>
        <taxon>Uroviricota</taxon>
        <taxon>Caudoviricetes</taxon>
        <taxon>Murrayvirus</taxon>
        <taxon>Murrayvirus lumpael</taxon>
    </lineage>
</organism>
<dbReference type="SUPFAM" id="SSF52540">
    <property type="entry name" value="P-loop containing nucleoside triphosphate hydrolases"/>
    <property type="match status" value="1"/>
</dbReference>
<dbReference type="InterPro" id="IPR027417">
    <property type="entry name" value="P-loop_NTPase"/>
</dbReference>
<evidence type="ECO:0000313" key="3">
    <source>
        <dbReference type="Proteomes" id="UP000270437"/>
    </source>
</evidence>
<feature type="region of interest" description="Disordered" evidence="1">
    <location>
        <begin position="1"/>
        <end position="43"/>
    </location>
</feature>
<dbReference type="GO" id="GO:0004386">
    <property type="term" value="F:helicase activity"/>
    <property type="evidence" value="ECO:0007669"/>
    <property type="project" value="UniProtKB-KW"/>
</dbReference>
<keyword evidence="3" id="KW-1185">Reference proteome</keyword>
<dbReference type="RefSeq" id="YP_009816946.1">
    <property type="nucleotide sequence ID" value="NC_048113.1"/>
</dbReference>
<dbReference type="GeneID" id="55008259"/>
<dbReference type="EMBL" id="MK125141">
    <property type="protein sequence ID" value="AZF88761.1"/>
    <property type="molecule type" value="Genomic_DNA"/>
</dbReference>
<sequence>MIDYDDDNQPERSEQEIREMIRPEPTPLEPVPDWMGQTPEPTDEEVARQMAIEAEREAAELEYYRFNDDNPDDHAYEVAVKDNEVTLVKRSEMTEEERAEAYLAKQREKDRKAIADLLADEPDPLLEELNKGNEIKPVNYVIQNLIPERSVGFLVGESGAKKTFAALHMALCVARGVHFGGLPVRQGSVMYFAPEDANGVRERYAGWKYTQNKNENLPNFWVLGQQVPLHREDLLRKFGARIKDSAFFQANPLSLIVIDTYSANSAGQKVGQTPVKKDGKIAEWVGGRDFDENDNNVAAILMKNAADLADMLECAVMIIHHTGKDTERGGRGASALKANAGFEVLVKKCAKDRELFIIEHSKAKGCALLPPRAMRTKSAKLPPDLVKMKRDALARMTGLDNEAKNNPAAWEIGDNLGTLVVVNKVEPVPTDKAEEKDAGEEKGRTKQEEHALQLLAYVVEYNHDRASKNYRTPKLTKAALREWAKNFADPSLDKHQFARAFKYATEKAMVIKMAGDQTLTASTEAPALLGGIREQQPRSTDWKPTSGGGDLDDF</sequence>
<keyword evidence="2" id="KW-0347">Helicase</keyword>
<name>A0A3G8F307_9CAUD</name>
<dbReference type="KEGG" id="vg:55008259"/>
<feature type="region of interest" description="Disordered" evidence="1">
    <location>
        <begin position="525"/>
        <end position="554"/>
    </location>
</feature>
<dbReference type="Proteomes" id="UP000270437">
    <property type="component" value="Segment"/>
</dbReference>
<feature type="compositionally biased region" description="Basic and acidic residues" evidence="1">
    <location>
        <begin position="9"/>
        <end position="22"/>
    </location>
</feature>
<keyword evidence="2" id="KW-0547">Nucleotide-binding</keyword>
<evidence type="ECO:0000313" key="2">
    <source>
        <dbReference type="EMBL" id="AZF88761.1"/>
    </source>
</evidence>
<keyword evidence="2" id="KW-0378">Hydrolase</keyword>
<reference evidence="3" key="1">
    <citation type="submission" date="2018-11" db="EMBL/GenBank/DDBJ databases">
        <authorList>
            <person name="Olsen N.S."/>
            <person name="Kot W."/>
            <person name="Hansen L.H."/>
        </authorList>
    </citation>
    <scope>NUCLEOTIDE SEQUENCE [LARGE SCALE GENOMIC DNA]</scope>
</reference>
<accession>A0A3G8F307</accession>
<evidence type="ECO:0000256" key="1">
    <source>
        <dbReference type="SAM" id="MobiDB-lite"/>
    </source>
</evidence>
<dbReference type="Gene3D" id="3.40.50.300">
    <property type="entry name" value="P-loop containing nucleotide triphosphate hydrolases"/>
    <property type="match status" value="1"/>
</dbReference>
<protein>
    <submittedName>
        <fullName evidence="2">Putative primase/helicase</fullName>
    </submittedName>
</protein>
<dbReference type="Pfam" id="PF13481">
    <property type="entry name" value="AAA_25"/>
    <property type="match status" value="1"/>
</dbReference>
<proteinExistence type="predicted"/>
<keyword evidence="2" id="KW-0067">ATP-binding</keyword>